<evidence type="ECO:0000256" key="2">
    <source>
        <dbReference type="ARBA" id="ARBA00022977"/>
    </source>
</evidence>
<dbReference type="InterPro" id="IPR022998">
    <property type="entry name" value="ThiamineP_synth_TenI"/>
</dbReference>
<evidence type="ECO:0000256" key="1">
    <source>
        <dbReference type="ARBA" id="ARBA00004948"/>
    </source>
</evidence>
<dbReference type="PANTHER" id="PTHR20857">
    <property type="entry name" value="THIAMINE-PHOSPHATE PYROPHOSPHORYLASE"/>
    <property type="match status" value="1"/>
</dbReference>
<evidence type="ECO:0000259" key="3">
    <source>
        <dbReference type="Pfam" id="PF02581"/>
    </source>
</evidence>
<dbReference type="InterPro" id="IPR036206">
    <property type="entry name" value="ThiamineP_synth_sf"/>
</dbReference>
<comment type="pathway">
    <text evidence="1">Cofactor biosynthesis; thiamine diphosphate biosynthesis.</text>
</comment>
<dbReference type="AlphaFoldDB" id="A0A4P6LWY5"/>
<dbReference type="InterPro" id="IPR013785">
    <property type="entry name" value="Aldolase_TIM"/>
</dbReference>
<dbReference type="RefSeq" id="WP_130182969.1">
    <property type="nucleotide sequence ID" value="NZ_CP035945.1"/>
</dbReference>
<dbReference type="SUPFAM" id="SSF51391">
    <property type="entry name" value="Thiamin phosphate synthase"/>
    <property type="match status" value="1"/>
</dbReference>
<evidence type="ECO:0000313" key="4">
    <source>
        <dbReference type="EMBL" id="QBE95720.1"/>
    </source>
</evidence>
<gene>
    <name evidence="4" type="primary">tenI</name>
    <name evidence="4" type="ORF">PMF13cell1_01244</name>
</gene>
<keyword evidence="2" id="KW-0784">Thiamine biosynthesis</keyword>
<dbReference type="GO" id="GO:0004789">
    <property type="term" value="F:thiamine-phosphate diphosphorylase activity"/>
    <property type="evidence" value="ECO:0007669"/>
    <property type="project" value="TreeGrafter"/>
</dbReference>
<protein>
    <submittedName>
        <fullName evidence="4">Thiazole tautomerase</fullName>
        <ecNumber evidence="4">5.3.99.10</ecNumber>
    </submittedName>
</protein>
<dbReference type="Pfam" id="PF02581">
    <property type="entry name" value="TMP-TENI"/>
    <property type="match status" value="1"/>
</dbReference>
<accession>A0A4P6LWY5</accession>
<feature type="domain" description="Thiamine phosphate synthase/TenI" evidence="3">
    <location>
        <begin position="8"/>
        <end position="187"/>
    </location>
</feature>
<dbReference type="GO" id="GO:0009228">
    <property type="term" value="P:thiamine biosynthetic process"/>
    <property type="evidence" value="ECO:0007669"/>
    <property type="project" value="UniProtKB-KW"/>
</dbReference>
<dbReference type="Gene3D" id="3.20.20.70">
    <property type="entry name" value="Aldolase class I"/>
    <property type="match status" value="1"/>
</dbReference>
<dbReference type="GO" id="GO:0005737">
    <property type="term" value="C:cytoplasm"/>
    <property type="evidence" value="ECO:0007669"/>
    <property type="project" value="TreeGrafter"/>
</dbReference>
<name>A0A4P6LWY5_9FIRM</name>
<sequence>MFPYGNMLAVTNRHLCDGPFLAQVERVAAKKPRGIILREKDLEASEYLELAEKVQKICRKYGVACILHSRIETAQRLACSAVHLPFSGFCSLSDKGNVLEGFDTVGVSVHSVKEAVAAERLGAGYVTAGHIFLTDCKKGLPAKGIPFLKNVCTAVRIPVYAIGGINPDNVKDVLDAGAAGFCVMSGIMRGPLWR</sequence>
<keyword evidence="4" id="KW-0413">Isomerase</keyword>
<dbReference type="CDD" id="cd00564">
    <property type="entry name" value="TMP_TenI"/>
    <property type="match status" value="1"/>
</dbReference>
<dbReference type="EMBL" id="CP035945">
    <property type="protein sequence ID" value="QBE95720.1"/>
    <property type="molecule type" value="Genomic_DNA"/>
</dbReference>
<dbReference type="EC" id="5.3.99.10" evidence="4"/>
<organism evidence="4 5">
    <name type="scientific">Blautia producta</name>
    <dbReference type="NCBI Taxonomy" id="33035"/>
    <lineage>
        <taxon>Bacteria</taxon>
        <taxon>Bacillati</taxon>
        <taxon>Bacillota</taxon>
        <taxon>Clostridia</taxon>
        <taxon>Lachnospirales</taxon>
        <taxon>Lachnospiraceae</taxon>
        <taxon>Blautia</taxon>
    </lineage>
</organism>
<dbReference type="PANTHER" id="PTHR20857:SF15">
    <property type="entry name" value="THIAMINE-PHOSPHATE SYNTHASE"/>
    <property type="match status" value="1"/>
</dbReference>
<evidence type="ECO:0000313" key="5">
    <source>
        <dbReference type="Proteomes" id="UP000289794"/>
    </source>
</evidence>
<dbReference type="KEGG" id="bpro:PMF13cell1_01244"/>
<dbReference type="Proteomes" id="UP000289794">
    <property type="component" value="Chromosome"/>
</dbReference>
<dbReference type="GO" id="GO:0016853">
    <property type="term" value="F:isomerase activity"/>
    <property type="evidence" value="ECO:0007669"/>
    <property type="project" value="UniProtKB-KW"/>
</dbReference>
<reference evidence="4 5" key="1">
    <citation type="submission" date="2019-01" db="EMBL/GenBank/DDBJ databases">
        <title>PMF-metabolizing Aryl O-demethylase.</title>
        <authorList>
            <person name="Kim M."/>
        </authorList>
    </citation>
    <scope>NUCLEOTIDE SEQUENCE [LARGE SCALE GENOMIC DNA]</scope>
    <source>
        <strain evidence="4 5">PMF1</strain>
    </source>
</reference>
<proteinExistence type="predicted"/>